<dbReference type="RefSeq" id="WP_286277510.1">
    <property type="nucleotide sequence ID" value="NZ_AP027731.1"/>
</dbReference>
<evidence type="ECO:0000313" key="3">
    <source>
        <dbReference type="Proteomes" id="UP001321498"/>
    </source>
</evidence>
<evidence type="ECO:0000259" key="1">
    <source>
        <dbReference type="PROSITE" id="PS51384"/>
    </source>
</evidence>
<dbReference type="PANTHER" id="PTHR30157:SF0">
    <property type="entry name" value="NADPH-DEPENDENT FERRIC-CHELATE REDUCTASE"/>
    <property type="match status" value="1"/>
</dbReference>
<dbReference type="InterPro" id="IPR013113">
    <property type="entry name" value="SIP_FAD-bd"/>
</dbReference>
<dbReference type="InterPro" id="IPR017927">
    <property type="entry name" value="FAD-bd_FR_type"/>
</dbReference>
<dbReference type="Proteomes" id="UP001321498">
    <property type="component" value="Chromosome"/>
</dbReference>
<dbReference type="InterPro" id="IPR007037">
    <property type="entry name" value="SIP_rossman_dom"/>
</dbReference>
<keyword evidence="3" id="KW-1185">Reference proteome</keyword>
<evidence type="ECO:0000313" key="2">
    <source>
        <dbReference type="EMBL" id="BDZ47637.1"/>
    </source>
</evidence>
<dbReference type="PANTHER" id="PTHR30157">
    <property type="entry name" value="FERRIC REDUCTASE, NADPH-DEPENDENT"/>
    <property type="match status" value="1"/>
</dbReference>
<reference evidence="3" key="1">
    <citation type="journal article" date="2019" name="Int. J. Syst. Evol. Microbiol.">
        <title>The Global Catalogue of Microorganisms (GCM) 10K type strain sequencing project: providing services to taxonomists for standard genome sequencing and annotation.</title>
        <authorList>
            <consortium name="The Broad Institute Genomics Platform"/>
            <consortium name="The Broad Institute Genome Sequencing Center for Infectious Disease"/>
            <person name="Wu L."/>
            <person name="Ma J."/>
        </authorList>
    </citation>
    <scope>NUCLEOTIDE SEQUENCE [LARGE SCALE GENOMIC DNA]</scope>
    <source>
        <strain evidence="3">NBRC 108725</strain>
    </source>
</reference>
<dbReference type="Gene3D" id="3.40.50.80">
    <property type="entry name" value="Nucleotide-binding domain of ferredoxin-NADP reductase (FNR) module"/>
    <property type="match status" value="1"/>
</dbReference>
<dbReference type="Pfam" id="PF08021">
    <property type="entry name" value="FAD_binding_9"/>
    <property type="match status" value="2"/>
</dbReference>
<feature type="domain" description="FAD-binding FR-type" evidence="1">
    <location>
        <begin position="16"/>
        <end position="121"/>
    </location>
</feature>
<gene>
    <name evidence="2" type="ORF">GCM10025866_35460</name>
</gene>
<dbReference type="Gene3D" id="2.40.30.10">
    <property type="entry name" value="Translation factors"/>
    <property type="match status" value="1"/>
</dbReference>
<accession>A0ABM8GGY8</accession>
<sequence>MTDTAPIVRESIRHEPVARTLRVVRTERLTSTITRVTLGGDELAGFRAVGPEDHVKLVFPSPAGERITRDYTPARHSRDRGELDIDFVVHGDSGPATRFARSAAPGDALVVAGPRGSRLAPQGVAKFVLLADESSLPALARWIEAVRFEAEVFAFVQSDSDDVLDYPLPTGDRVAVTRIGRSAEDALVALGGPDLDTAYVWAAGEATALIPVRRRLRELGLGKDRAKVDGYWREGVAGLDHHAPLDPEHPED</sequence>
<dbReference type="InterPro" id="IPR017938">
    <property type="entry name" value="Riboflavin_synthase-like_b-brl"/>
</dbReference>
<dbReference type="SUPFAM" id="SSF63380">
    <property type="entry name" value="Riboflavin synthase domain-like"/>
    <property type="match status" value="1"/>
</dbReference>
<dbReference type="EMBL" id="AP027731">
    <property type="protein sequence ID" value="BDZ47637.1"/>
    <property type="molecule type" value="Genomic_DNA"/>
</dbReference>
<dbReference type="InterPro" id="IPR039261">
    <property type="entry name" value="FNR_nucleotide-bd"/>
</dbReference>
<proteinExistence type="predicted"/>
<dbReference type="InterPro" id="IPR039374">
    <property type="entry name" value="SIP_fam"/>
</dbReference>
<dbReference type="PROSITE" id="PS51384">
    <property type="entry name" value="FAD_FR"/>
    <property type="match status" value="1"/>
</dbReference>
<protein>
    <submittedName>
        <fullName evidence="2">Siderophore-interacting protein</fullName>
    </submittedName>
</protein>
<dbReference type="Pfam" id="PF04954">
    <property type="entry name" value="SIP"/>
    <property type="match status" value="1"/>
</dbReference>
<organism evidence="2 3">
    <name type="scientific">Naasia aerilata</name>
    <dbReference type="NCBI Taxonomy" id="1162966"/>
    <lineage>
        <taxon>Bacteria</taxon>
        <taxon>Bacillati</taxon>
        <taxon>Actinomycetota</taxon>
        <taxon>Actinomycetes</taxon>
        <taxon>Micrococcales</taxon>
        <taxon>Microbacteriaceae</taxon>
        <taxon>Naasia</taxon>
    </lineage>
</organism>
<dbReference type="CDD" id="cd06193">
    <property type="entry name" value="siderophore_interacting"/>
    <property type="match status" value="1"/>
</dbReference>
<name>A0ABM8GGY8_9MICO</name>